<dbReference type="Ensembl" id="ENSAMXT00000054089.1">
    <property type="protein sequence ID" value="ENSAMXP00000054542.1"/>
    <property type="gene ID" value="ENSAMXG00000030323.1"/>
</dbReference>
<feature type="compositionally biased region" description="Low complexity" evidence="7">
    <location>
        <begin position="326"/>
        <end position="335"/>
    </location>
</feature>
<evidence type="ECO:0000256" key="1">
    <source>
        <dbReference type="ARBA" id="ARBA00004123"/>
    </source>
</evidence>
<keyword evidence="6" id="KW-0539">Nucleus</keyword>
<dbReference type="AlphaFoldDB" id="A0A3B1KIM6"/>
<dbReference type="InParanoid" id="A0A3B1KIM6"/>
<reference evidence="8" key="4">
    <citation type="submission" date="2025-09" db="UniProtKB">
        <authorList>
            <consortium name="Ensembl"/>
        </authorList>
    </citation>
    <scope>IDENTIFICATION</scope>
</reference>
<dbReference type="GeneID" id="103040950"/>
<dbReference type="KEGG" id="amex:103040950"/>
<keyword evidence="4" id="KW-0963">Cytoplasm</keyword>
<dbReference type="Proteomes" id="UP000018467">
    <property type="component" value="Unassembled WGS sequence"/>
</dbReference>
<organism evidence="8 9">
    <name type="scientific">Astyanax mexicanus</name>
    <name type="common">Blind cave fish</name>
    <name type="synonym">Astyanax fasciatus mexicanus</name>
    <dbReference type="NCBI Taxonomy" id="7994"/>
    <lineage>
        <taxon>Eukaryota</taxon>
        <taxon>Metazoa</taxon>
        <taxon>Chordata</taxon>
        <taxon>Craniata</taxon>
        <taxon>Vertebrata</taxon>
        <taxon>Euteleostomi</taxon>
        <taxon>Actinopterygii</taxon>
        <taxon>Neopterygii</taxon>
        <taxon>Teleostei</taxon>
        <taxon>Ostariophysi</taxon>
        <taxon>Characiformes</taxon>
        <taxon>Characoidei</taxon>
        <taxon>Acestrorhamphidae</taxon>
        <taxon>Acestrorhamphinae</taxon>
        <taxon>Astyanax</taxon>
    </lineage>
</organism>
<keyword evidence="9" id="KW-1185">Reference proteome</keyword>
<evidence type="ECO:0000256" key="5">
    <source>
        <dbReference type="ARBA" id="ARBA00022884"/>
    </source>
</evidence>
<dbReference type="GO" id="GO:1990825">
    <property type="term" value="F:sequence-specific mRNA binding"/>
    <property type="evidence" value="ECO:0007669"/>
    <property type="project" value="TreeGrafter"/>
</dbReference>
<dbReference type="GO" id="GO:0005634">
    <property type="term" value="C:nucleus"/>
    <property type="evidence" value="ECO:0007669"/>
    <property type="project" value="UniProtKB-SubCell"/>
</dbReference>
<dbReference type="RefSeq" id="XP_007229133.2">
    <property type="nucleotide sequence ID" value="XM_007229071.4"/>
</dbReference>
<dbReference type="FunCoup" id="A0A3B1KIM6">
    <property type="interactions" value="260"/>
</dbReference>
<evidence type="ECO:0000256" key="7">
    <source>
        <dbReference type="SAM" id="MobiDB-lite"/>
    </source>
</evidence>
<keyword evidence="5" id="KW-0694">RNA-binding</keyword>
<sequence>MSRFSEEVELEMSVRRLRENFHGKIPVDKATVLMRRYRNNHRMVAMEIILMKDRDLDEEDKWSLENDTVVRNVVQKLQTEEREQSERDARSSGASDDSKRSKQPKTSKQGTNKDRDIEELGKRLRVLPLTEKNMRMFDHAQKNLMPSVIHQFACETCDQVWWRRVPQRKRVSRCRRCKKKYDPVPPHKMWGIAEFFCLNCSRSFKGFGRMDIGSPCYICRSIILPTQILPPRRNMRDQGPRRRQQHSCLAEDCYNRQEPHVTGTECVHPRSRQKNNKPQVVNPSLPHISSGSTVNTCLSQGSLLEQVYELILDDIGEEESGEESDSSGSGHTVSS</sequence>
<dbReference type="PANTHER" id="PTHR16135:SF2">
    <property type="entry name" value="SHIFTLESS ANTIVIRAL INHIBITOR OF RIBOSOMAL FRAMESHIFTING PROTEIN"/>
    <property type="match status" value="1"/>
</dbReference>
<dbReference type="Pfam" id="PF15135">
    <property type="entry name" value="UPF0515"/>
    <property type="match status" value="1"/>
</dbReference>
<evidence type="ECO:0000256" key="4">
    <source>
        <dbReference type="ARBA" id="ARBA00022490"/>
    </source>
</evidence>
<dbReference type="GO" id="GO:0045087">
    <property type="term" value="P:innate immune response"/>
    <property type="evidence" value="ECO:0007669"/>
    <property type="project" value="TreeGrafter"/>
</dbReference>
<accession>A0A3B1KIM6</accession>
<evidence type="ECO:0000313" key="8">
    <source>
        <dbReference type="Ensembl" id="ENSAMXP00000054542.1"/>
    </source>
</evidence>
<proteinExistence type="inferred from homology"/>
<comment type="similarity">
    <text evidence="3">Belongs to the SHFL family.</text>
</comment>
<evidence type="ECO:0000313" key="9">
    <source>
        <dbReference type="Proteomes" id="UP000018467"/>
    </source>
</evidence>
<reference evidence="9" key="2">
    <citation type="journal article" date="2014" name="Nat. Commun.">
        <title>The cavefish genome reveals candidate genes for eye loss.</title>
        <authorList>
            <person name="McGaugh S.E."/>
            <person name="Gross J.B."/>
            <person name="Aken B."/>
            <person name="Blin M."/>
            <person name="Borowsky R."/>
            <person name="Chalopin D."/>
            <person name="Hinaux H."/>
            <person name="Jeffery W.R."/>
            <person name="Keene A."/>
            <person name="Ma L."/>
            <person name="Minx P."/>
            <person name="Murphy D."/>
            <person name="O'Quin K.E."/>
            <person name="Retaux S."/>
            <person name="Rohner N."/>
            <person name="Searle S.M."/>
            <person name="Stahl B.A."/>
            <person name="Tabin C."/>
            <person name="Volff J.N."/>
            <person name="Yoshizawa M."/>
            <person name="Warren W.C."/>
        </authorList>
    </citation>
    <scope>NUCLEOTIDE SEQUENCE [LARGE SCALE GENOMIC DNA]</scope>
    <source>
        <strain evidence="9">female</strain>
    </source>
</reference>
<dbReference type="GO" id="GO:0043022">
    <property type="term" value="F:ribosome binding"/>
    <property type="evidence" value="ECO:0007669"/>
    <property type="project" value="TreeGrafter"/>
</dbReference>
<dbReference type="GO" id="GO:0000932">
    <property type="term" value="C:P-body"/>
    <property type="evidence" value="ECO:0007669"/>
    <property type="project" value="UniProtKB-SubCell"/>
</dbReference>
<dbReference type="Bgee" id="ENSAMXG00000030323">
    <property type="expression patterns" value="Expressed in mesonephros and 14 other cell types or tissues"/>
</dbReference>
<evidence type="ECO:0000256" key="6">
    <source>
        <dbReference type="ARBA" id="ARBA00023242"/>
    </source>
</evidence>
<evidence type="ECO:0000256" key="2">
    <source>
        <dbReference type="ARBA" id="ARBA00004201"/>
    </source>
</evidence>
<name>A0A3B1KIM6_ASTMX</name>
<dbReference type="InterPro" id="IPR026795">
    <property type="entry name" value="SHFL"/>
</dbReference>
<dbReference type="GO" id="GO:0075523">
    <property type="term" value="P:viral translational frameshifting"/>
    <property type="evidence" value="ECO:0007669"/>
    <property type="project" value="TreeGrafter"/>
</dbReference>
<evidence type="ECO:0000256" key="3">
    <source>
        <dbReference type="ARBA" id="ARBA00005469"/>
    </source>
</evidence>
<feature type="region of interest" description="Disordered" evidence="7">
    <location>
        <begin position="314"/>
        <end position="335"/>
    </location>
</feature>
<protein>
    <submittedName>
        <fullName evidence="8">Shiftless antiviral inhibitor of ribosomal frameshifting</fullName>
    </submittedName>
</protein>
<feature type="compositionally biased region" description="Basic and acidic residues" evidence="7">
    <location>
        <begin position="78"/>
        <end position="100"/>
    </location>
</feature>
<dbReference type="PANTHER" id="PTHR16135">
    <property type="entry name" value="REPRESSOR OF YIELD OF DENV PROTEIN"/>
    <property type="match status" value="1"/>
</dbReference>
<reference evidence="8" key="3">
    <citation type="submission" date="2025-08" db="UniProtKB">
        <authorList>
            <consortium name="Ensembl"/>
        </authorList>
    </citation>
    <scope>IDENTIFICATION</scope>
</reference>
<dbReference type="GeneTree" id="ENSGT00390000005065"/>
<feature type="region of interest" description="Disordered" evidence="7">
    <location>
        <begin position="77"/>
        <end position="117"/>
    </location>
</feature>
<reference evidence="9" key="1">
    <citation type="submission" date="2013-03" db="EMBL/GenBank/DDBJ databases">
        <authorList>
            <person name="Jeffery W."/>
            <person name="Warren W."/>
            <person name="Wilson R.K."/>
        </authorList>
    </citation>
    <scope>NUCLEOTIDE SEQUENCE</scope>
    <source>
        <strain evidence="9">female</strain>
    </source>
</reference>
<comment type="subcellular location">
    <subcellularLocation>
        <location evidence="2">Cytoplasm</location>
        <location evidence="2">P-body</location>
    </subcellularLocation>
    <subcellularLocation>
        <location evidence="1">Nucleus</location>
    </subcellularLocation>
</comment>
<dbReference type="CTD" id="55337"/>
<feature type="compositionally biased region" description="Acidic residues" evidence="7">
    <location>
        <begin position="314"/>
        <end position="325"/>
    </location>
</feature>